<dbReference type="GO" id="GO:0036374">
    <property type="term" value="F:glutathione hydrolase activity"/>
    <property type="evidence" value="ECO:0007669"/>
    <property type="project" value="InterPro"/>
</dbReference>
<dbReference type="GO" id="GO:0006751">
    <property type="term" value="P:glutathione catabolic process"/>
    <property type="evidence" value="ECO:0007669"/>
    <property type="project" value="InterPro"/>
</dbReference>
<dbReference type="InterPro" id="IPR000101">
    <property type="entry name" value="GGT_peptidase"/>
</dbReference>
<dbReference type="AlphaFoldDB" id="A0A0J8QYV5"/>
<name>A0A0J8QYV5_COCIT</name>
<feature type="chain" id="PRO_5005307757" evidence="2">
    <location>
        <begin position="26"/>
        <end position="118"/>
    </location>
</feature>
<feature type="signal peptide" evidence="2">
    <location>
        <begin position="1"/>
        <end position="25"/>
    </location>
</feature>
<gene>
    <name evidence="3" type="ORF">CISG_06074</name>
</gene>
<dbReference type="Proteomes" id="UP000054559">
    <property type="component" value="Unassembled WGS sequence"/>
</dbReference>
<protein>
    <submittedName>
        <fullName evidence="3">Uncharacterized protein</fullName>
    </submittedName>
</protein>
<evidence type="ECO:0000256" key="2">
    <source>
        <dbReference type="SAM" id="SignalP"/>
    </source>
</evidence>
<reference evidence="4" key="1">
    <citation type="journal article" date="2010" name="Genome Res.">
        <title>Population genomic sequencing of Coccidioides fungi reveals recent hybridization and transposon control.</title>
        <authorList>
            <person name="Neafsey D.E."/>
            <person name="Barker B.M."/>
            <person name="Sharpton T.J."/>
            <person name="Stajich J.E."/>
            <person name="Park D.J."/>
            <person name="Whiston E."/>
            <person name="Hung C.-Y."/>
            <person name="McMahan C."/>
            <person name="White J."/>
            <person name="Sykes S."/>
            <person name="Heiman D."/>
            <person name="Young S."/>
            <person name="Zeng Q."/>
            <person name="Abouelleil A."/>
            <person name="Aftuck L."/>
            <person name="Bessette D."/>
            <person name="Brown A."/>
            <person name="FitzGerald M."/>
            <person name="Lui A."/>
            <person name="Macdonald J.P."/>
            <person name="Priest M."/>
            <person name="Orbach M.J."/>
            <person name="Galgiani J.N."/>
            <person name="Kirkland T.N."/>
            <person name="Cole G.T."/>
            <person name="Birren B.W."/>
            <person name="Henn M.R."/>
            <person name="Taylor J.W."/>
            <person name="Rounsley S.D."/>
        </authorList>
    </citation>
    <scope>NUCLEOTIDE SEQUENCE [LARGE SCALE GENOMIC DNA]</scope>
    <source>
        <strain evidence="4">RMSCC 3703</strain>
    </source>
</reference>
<dbReference type="Pfam" id="PF01019">
    <property type="entry name" value="G_glu_transpept"/>
    <property type="match status" value="1"/>
</dbReference>
<dbReference type="InterPro" id="IPR029055">
    <property type="entry name" value="Ntn_hydrolases_N"/>
</dbReference>
<feature type="binding site" evidence="1">
    <location>
        <position position="92"/>
    </location>
    <ligand>
        <name>L-glutamate</name>
        <dbReference type="ChEBI" id="CHEBI:29985"/>
    </ligand>
</feature>
<proteinExistence type="predicted"/>
<dbReference type="STRING" id="454286.A0A0J8QYV5"/>
<dbReference type="PANTHER" id="PTHR11686:SF62">
    <property type="entry name" value="GLUTATHIONE HYDROLASE"/>
    <property type="match status" value="1"/>
</dbReference>
<dbReference type="PANTHER" id="PTHR11686">
    <property type="entry name" value="GAMMA GLUTAMYL TRANSPEPTIDASE"/>
    <property type="match status" value="1"/>
</dbReference>
<evidence type="ECO:0000256" key="1">
    <source>
        <dbReference type="PIRSR" id="PIRSR600101-2"/>
    </source>
</evidence>
<evidence type="ECO:0000313" key="3">
    <source>
        <dbReference type="EMBL" id="KMU77230.1"/>
    </source>
</evidence>
<dbReference type="SUPFAM" id="SSF56235">
    <property type="entry name" value="N-terminal nucleophile aminohydrolases (Ntn hydrolases)"/>
    <property type="match status" value="1"/>
</dbReference>
<sequence length="118" mass="12907">MISPAVLALCVGFYIFSTFADLSCATPIRRHSSYPWLNQGSGRPDSGQEVDAWARQDDRLGAVARMYHSGIGGGGFMLIRSPDDTYEFVDFRETAPAAAFQDMYNNNTDASIFGGLAR</sequence>
<accession>A0A0J8QYV5</accession>
<evidence type="ECO:0000313" key="4">
    <source>
        <dbReference type="Proteomes" id="UP000054559"/>
    </source>
</evidence>
<dbReference type="EMBL" id="DS268153">
    <property type="protein sequence ID" value="KMU77230.1"/>
    <property type="molecule type" value="Genomic_DNA"/>
</dbReference>
<dbReference type="GO" id="GO:0005886">
    <property type="term" value="C:plasma membrane"/>
    <property type="evidence" value="ECO:0007669"/>
    <property type="project" value="TreeGrafter"/>
</dbReference>
<organism evidence="3 4">
    <name type="scientific">Coccidioides immitis RMSCC 3703</name>
    <dbReference type="NCBI Taxonomy" id="454286"/>
    <lineage>
        <taxon>Eukaryota</taxon>
        <taxon>Fungi</taxon>
        <taxon>Dikarya</taxon>
        <taxon>Ascomycota</taxon>
        <taxon>Pezizomycotina</taxon>
        <taxon>Eurotiomycetes</taxon>
        <taxon>Eurotiomycetidae</taxon>
        <taxon>Onygenales</taxon>
        <taxon>Onygenaceae</taxon>
        <taxon>Coccidioides</taxon>
    </lineage>
</organism>
<keyword evidence="2" id="KW-0732">Signal</keyword>